<dbReference type="OrthoDB" id="9797252at2"/>
<dbReference type="PANTHER" id="PTHR44942:SF4">
    <property type="entry name" value="METHYLTRANSFERASE TYPE 11 DOMAIN-CONTAINING PROTEIN"/>
    <property type="match status" value="1"/>
</dbReference>
<evidence type="ECO:0000256" key="1">
    <source>
        <dbReference type="ARBA" id="ARBA00008361"/>
    </source>
</evidence>
<dbReference type="RefSeq" id="WP_091288251.1">
    <property type="nucleotide sequence ID" value="NZ_FNON01000002.1"/>
</dbReference>
<keyword evidence="6" id="KW-1185">Reference proteome</keyword>
<dbReference type="GO" id="GO:0032259">
    <property type="term" value="P:methylation"/>
    <property type="evidence" value="ECO:0007669"/>
    <property type="project" value="UniProtKB-KW"/>
</dbReference>
<proteinExistence type="inferred from homology"/>
<comment type="similarity">
    <text evidence="1">Belongs to the methyltransferase superfamily.</text>
</comment>
<gene>
    <name evidence="5" type="ORF">SAMN05421504_102352</name>
</gene>
<dbReference type="PANTHER" id="PTHR44942">
    <property type="entry name" value="METHYLTRANSF_11 DOMAIN-CONTAINING PROTEIN"/>
    <property type="match status" value="1"/>
</dbReference>
<dbReference type="InterPro" id="IPR013216">
    <property type="entry name" value="Methyltransf_11"/>
</dbReference>
<dbReference type="InterPro" id="IPR029063">
    <property type="entry name" value="SAM-dependent_MTases_sf"/>
</dbReference>
<feature type="domain" description="Methyltransferase type 11" evidence="4">
    <location>
        <begin position="54"/>
        <end position="143"/>
    </location>
</feature>
<evidence type="ECO:0000313" key="6">
    <source>
        <dbReference type="Proteomes" id="UP000199515"/>
    </source>
</evidence>
<evidence type="ECO:0000256" key="3">
    <source>
        <dbReference type="ARBA" id="ARBA00022679"/>
    </source>
</evidence>
<keyword evidence="2 5" id="KW-0489">Methyltransferase</keyword>
<dbReference type="STRING" id="589385.SAMN05421504_102352"/>
<dbReference type="AlphaFoldDB" id="A0A1H2Z2A4"/>
<dbReference type="EMBL" id="FNON01000002">
    <property type="protein sequence ID" value="SDX11496.1"/>
    <property type="molecule type" value="Genomic_DNA"/>
</dbReference>
<dbReference type="Pfam" id="PF08241">
    <property type="entry name" value="Methyltransf_11"/>
    <property type="match status" value="1"/>
</dbReference>
<evidence type="ECO:0000313" key="5">
    <source>
        <dbReference type="EMBL" id="SDX11496.1"/>
    </source>
</evidence>
<dbReference type="Gene3D" id="3.40.50.150">
    <property type="entry name" value="Vaccinia Virus protein VP39"/>
    <property type="match status" value="1"/>
</dbReference>
<organism evidence="5 6">
    <name type="scientific">Amycolatopsis xylanica</name>
    <dbReference type="NCBI Taxonomy" id="589385"/>
    <lineage>
        <taxon>Bacteria</taxon>
        <taxon>Bacillati</taxon>
        <taxon>Actinomycetota</taxon>
        <taxon>Actinomycetes</taxon>
        <taxon>Pseudonocardiales</taxon>
        <taxon>Pseudonocardiaceae</taxon>
        <taxon>Amycolatopsis</taxon>
    </lineage>
</organism>
<dbReference type="Proteomes" id="UP000199515">
    <property type="component" value="Unassembled WGS sequence"/>
</dbReference>
<dbReference type="SUPFAM" id="SSF53335">
    <property type="entry name" value="S-adenosyl-L-methionine-dependent methyltransferases"/>
    <property type="match status" value="1"/>
</dbReference>
<keyword evidence="3 5" id="KW-0808">Transferase</keyword>
<dbReference type="GO" id="GO:0008757">
    <property type="term" value="F:S-adenosylmethionine-dependent methyltransferase activity"/>
    <property type="evidence" value="ECO:0007669"/>
    <property type="project" value="InterPro"/>
</dbReference>
<dbReference type="CDD" id="cd02440">
    <property type="entry name" value="AdoMet_MTases"/>
    <property type="match status" value="1"/>
</dbReference>
<reference evidence="5 6" key="1">
    <citation type="submission" date="2016-10" db="EMBL/GenBank/DDBJ databases">
        <authorList>
            <person name="de Groot N.N."/>
        </authorList>
    </citation>
    <scope>NUCLEOTIDE SEQUENCE [LARGE SCALE GENOMIC DNA]</scope>
    <source>
        <strain evidence="5 6">CPCC 202699</strain>
    </source>
</reference>
<evidence type="ECO:0000259" key="4">
    <source>
        <dbReference type="Pfam" id="PF08241"/>
    </source>
</evidence>
<dbReference type="InterPro" id="IPR051052">
    <property type="entry name" value="Diverse_substrate_MTase"/>
</dbReference>
<evidence type="ECO:0000256" key="2">
    <source>
        <dbReference type="ARBA" id="ARBA00022603"/>
    </source>
</evidence>
<sequence>MGNESTPISHELRAKRATSFGGAAAAYAAHRPDYPIAAVRWGLSGAAKAPVNVLDLAAGTGKLTTTLVEQGLTVTAVEPDEQMLAQLRHALPGITALDGHAERIPLETASVDAVFVGQAFHWFDAEPALTEISRVLRPGGVLVTLWNYDDLSVPWVAEFGELFGAPTGRTWAASAARLPDHPNFAPSEQETFRHKQRRTAESLVATLATHSHVLAAASEERAAILRTAQEFLAGRPETASGEFDRPIVVTGFRARRR</sequence>
<accession>A0A1H2Z2A4</accession>
<name>A0A1H2Z2A4_9PSEU</name>
<protein>
    <submittedName>
        <fullName evidence="5">Methyltransferase domain-containing protein</fullName>
    </submittedName>
</protein>